<dbReference type="Gene3D" id="2.60.40.10">
    <property type="entry name" value="Immunoglobulins"/>
    <property type="match status" value="6"/>
</dbReference>
<dbReference type="CDD" id="cd00102">
    <property type="entry name" value="IPT"/>
    <property type="match status" value="1"/>
</dbReference>
<dbReference type="InterPro" id="IPR014756">
    <property type="entry name" value="Ig_E-set"/>
</dbReference>
<gene>
    <name evidence="3" type="ORF">GM418_10530</name>
</gene>
<dbReference type="PROSITE" id="PS51257">
    <property type="entry name" value="PROKAR_LIPOPROTEIN"/>
    <property type="match status" value="1"/>
</dbReference>
<dbReference type="EMBL" id="CP046401">
    <property type="protein sequence ID" value="QGY44076.1"/>
    <property type="molecule type" value="Genomic_DNA"/>
</dbReference>
<evidence type="ECO:0000259" key="1">
    <source>
        <dbReference type="Pfam" id="PF01833"/>
    </source>
</evidence>
<dbReference type="Pfam" id="PF01833">
    <property type="entry name" value="TIG"/>
    <property type="match status" value="1"/>
</dbReference>
<feature type="domain" description="Surface glycan-binding protein B xyloglucan binding" evidence="2">
    <location>
        <begin position="541"/>
        <end position="667"/>
    </location>
</feature>
<dbReference type="InterPro" id="IPR013783">
    <property type="entry name" value="Ig-like_fold"/>
</dbReference>
<evidence type="ECO:0000259" key="2">
    <source>
        <dbReference type="Pfam" id="PF18329"/>
    </source>
</evidence>
<organism evidence="3 4">
    <name type="scientific">Maribellus comscasis</name>
    <dbReference type="NCBI Taxonomy" id="2681766"/>
    <lineage>
        <taxon>Bacteria</taxon>
        <taxon>Pseudomonadati</taxon>
        <taxon>Bacteroidota</taxon>
        <taxon>Bacteroidia</taxon>
        <taxon>Marinilabiliales</taxon>
        <taxon>Prolixibacteraceae</taxon>
        <taxon>Maribellus</taxon>
    </lineage>
</organism>
<dbReference type="SUPFAM" id="SSF81296">
    <property type="entry name" value="E set domains"/>
    <property type="match status" value="2"/>
</dbReference>
<name>A0A6I6JMD1_9BACT</name>
<dbReference type="InterPro" id="IPR002909">
    <property type="entry name" value="IPT_dom"/>
</dbReference>
<accession>A0A6I6JMD1</accession>
<dbReference type="Pfam" id="PF18329">
    <property type="entry name" value="SGBP_B_XBD"/>
    <property type="match status" value="1"/>
</dbReference>
<dbReference type="AlphaFoldDB" id="A0A6I6JMD1"/>
<reference evidence="3 4" key="1">
    <citation type="submission" date="2019-11" db="EMBL/GenBank/DDBJ databases">
        <authorList>
            <person name="Zheng R.K."/>
            <person name="Sun C.M."/>
        </authorList>
    </citation>
    <scope>NUCLEOTIDE SEQUENCE [LARGE SCALE GENOMIC DNA]</scope>
    <source>
        <strain evidence="3 4">WC007</strain>
    </source>
</reference>
<evidence type="ECO:0000313" key="3">
    <source>
        <dbReference type="EMBL" id="QGY44076.1"/>
    </source>
</evidence>
<dbReference type="InterPro" id="IPR040475">
    <property type="entry name" value="SGBP_B_XBD"/>
</dbReference>
<evidence type="ECO:0000313" key="4">
    <source>
        <dbReference type="Proteomes" id="UP000428260"/>
    </source>
</evidence>
<keyword evidence="4" id="KW-1185">Reference proteome</keyword>
<feature type="domain" description="IPT/TIG" evidence="1">
    <location>
        <begin position="370"/>
        <end position="443"/>
    </location>
</feature>
<dbReference type="GO" id="GO:0030247">
    <property type="term" value="F:polysaccharide binding"/>
    <property type="evidence" value="ECO:0007669"/>
    <property type="project" value="InterPro"/>
</dbReference>
<protein>
    <submittedName>
        <fullName evidence="3">Cell shape determination protein CcmA</fullName>
    </submittedName>
</protein>
<dbReference type="Proteomes" id="UP000428260">
    <property type="component" value="Chromosome"/>
</dbReference>
<proteinExistence type="predicted"/>
<dbReference type="KEGG" id="mcos:GM418_10530"/>
<sequence length="698" mass="74698">MQTKFKKYINRGLLFLTLASVAILSMFISCDKEDENEISGVVLESFGPMPIARGAELMFIGYNLNQVSAVVLPSNIEITSFNEKTSDLLTLTIPQDAVEGLITLKTPQGDITTKTPITYSEPISIDNFSPTSLKAGQEITISGDYLNLVKEIIFTDRIAIGDTAFTSQSRKELKLVVPQEAQTGKIAISNGAEEPIIIYSSAELTVTLPAFATISPNPVKAGSSLTITGTNLDLVKQIVLGGDKTIAEFISHSETTIELSVPEDTQDGKITMFPASMVGVESSEDLMLVLPTVAVSTTTIKNGQEITVTGTDLYLVDKVLFGGDVEGSIASATETEMKVVVPDAAVTGIIRFTTKAQKEVSGPEITIIDPVFSSFSPGESKANNTITIEGTDLDLVVDVKFAGEVSGVIESQTETQLQVTVPVGASSGLIRLIAKNGNLIVSSSEITITANLPEITGFSEPKGTPGEILTIEGSNLLLIKELIFPGDIKATAYGVKTDEMVQVYVPIDVEKGYGNITIITYEGEQGLSPELFIGGTDPITDETIIVMDFEQHGDHNGYWDSGWSGNTEILEENGNIFLRVNGALDGWILNCNHQANGAPAPVINNVEDYVLKFDIRIEEGVTGAENAQLQFVFADQWNYWYGAGLLPATTNGDWITVSVPVSTWGLTGTFDLSSGTNGLYGGVVPAGVSLDNLRFDPK</sequence>
<dbReference type="RefSeq" id="WP_158865834.1">
    <property type="nucleotide sequence ID" value="NZ_CP046401.1"/>
</dbReference>